<dbReference type="GO" id="GO:0005525">
    <property type="term" value="F:GTP binding"/>
    <property type="evidence" value="ECO:0007669"/>
    <property type="project" value="InterPro"/>
</dbReference>
<feature type="domain" description="G" evidence="16">
    <location>
        <begin position="205"/>
        <end position="307"/>
    </location>
</feature>
<dbReference type="InterPro" id="IPR045058">
    <property type="entry name" value="GIMA/IAN/Toc"/>
</dbReference>
<keyword evidence="13" id="KW-0472">Membrane</keyword>
<feature type="region of interest" description="Disordered" evidence="15">
    <location>
        <begin position="397"/>
        <end position="428"/>
    </location>
</feature>
<evidence type="ECO:0000256" key="14">
    <source>
        <dbReference type="ARBA" id="ARBA00024013"/>
    </source>
</evidence>
<keyword evidence="4" id="KW-0150">Chloroplast</keyword>
<organism evidence="17 18">
    <name type="scientific">Coprinopsis marcescibilis</name>
    <name type="common">Agaric fungus</name>
    <name type="synonym">Psathyrella marcescibilis</name>
    <dbReference type="NCBI Taxonomy" id="230819"/>
    <lineage>
        <taxon>Eukaryota</taxon>
        <taxon>Fungi</taxon>
        <taxon>Dikarya</taxon>
        <taxon>Basidiomycota</taxon>
        <taxon>Agaricomycotina</taxon>
        <taxon>Agaricomycetes</taxon>
        <taxon>Agaricomycetidae</taxon>
        <taxon>Agaricales</taxon>
        <taxon>Agaricineae</taxon>
        <taxon>Psathyrellaceae</taxon>
        <taxon>Coprinopsis</taxon>
    </lineage>
</organism>
<evidence type="ECO:0000256" key="13">
    <source>
        <dbReference type="ARBA" id="ARBA00023136"/>
    </source>
</evidence>
<evidence type="ECO:0000256" key="9">
    <source>
        <dbReference type="ARBA" id="ARBA00022805"/>
    </source>
</evidence>
<dbReference type="InterPro" id="IPR027417">
    <property type="entry name" value="P-loop_NTPase"/>
</dbReference>
<keyword evidence="6" id="KW-0812">Transmembrane</keyword>
<dbReference type="PANTHER" id="PTHR10903">
    <property type="entry name" value="GTPASE, IMAP FAMILY MEMBER-RELATED"/>
    <property type="match status" value="1"/>
</dbReference>
<keyword evidence="12" id="KW-1133">Transmembrane helix</keyword>
<keyword evidence="7" id="KW-0479">Metal-binding</keyword>
<evidence type="ECO:0000256" key="7">
    <source>
        <dbReference type="ARBA" id="ARBA00022723"/>
    </source>
</evidence>
<evidence type="ECO:0000259" key="16">
    <source>
        <dbReference type="Pfam" id="PF01926"/>
    </source>
</evidence>
<evidence type="ECO:0000256" key="1">
    <source>
        <dbReference type="ARBA" id="ARBA00001946"/>
    </source>
</evidence>
<evidence type="ECO:0000313" key="17">
    <source>
        <dbReference type="EMBL" id="TFK28453.1"/>
    </source>
</evidence>
<evidence type="ECO:0000256" key="5">
    <source>
        <dbReference type="ARBA" id="ARBA00022640"/>
    </source>
</evidence>
<sequence length="438" mass="49474">MADGAVAFSNDRILLLGATGSGKSSFVQAAVDGRSNEIITTKVKAYPTRTLSIRRGNQRCQRRLVLVDTPGLDGEFCNKNEAVKQVQALIPRDNTQLAGILYFHPISKTRKEWQRLNRLLYDFITSLDISRTVPIFLATSHWDNRPKDANARERELVRDLTTMFQDRMLYWAPIHISSFDGSYSPQDWEAIRDWITSTINCTPFVLLFGRTGAGKSTFVNLCFREELAEVGHGLKSMTKSAQIHYPRADKNICDYIVIDTPGYDDTWSLDAKAPVEIAKALSNLHPCAPGVVLYLVDESKYPYLDKKTEHGDRLLFRRIRELKPESIDVIKTPSSSGTSEDLQVLCNGLKTLNPTFPNLDPGVKMGETQSFCRSAGDFLLHRSNGSLTAKELISIINPPKRNKSPIRNASKPNRHHKQEKQNEKDKNSIWSKLRSFFS</sequence>
<dbReference type="PANTHER" id="PTHR10903:SF135">
    <property type="entry name" value="TRANSLOCASE OF CHLOROPLAST 120, CHLOROPLASTIC-RELATED"/>
    <property type="match status" value="1"/>
</dbReference>
<evidence type="ECO:0000256" key="3">
    <source>
        <dbReference type="ARBA" id="ARBA00022448"/>
    </source>
</evidence>
<keyword evidence="3" id="KW-0813">Transport</keyword>
<protein>
    <recommendedName>
        <fullName evidence="16">G domain-containing protein</fullName>
    </recommendedName>
</protein>
<dbReference type="InterPro" id="IPR006073">
    <property type="entry name" value="GTP-bd"/>
</dbReference>
<evidence type="ECO:0000313" key="18">
    <source>
        <dbReference type="Proteomes" id="UP000307440"/>
    </source>
</evidence>
<dbReference type="Gene3D" id="3.40.50.300">
    <property type="entry name" value="P-loop containing nucleotide triphosphate hydrolases"/>
    <property type="match status" value="2"/>
</dbReference>
<dbReference type="Pfam" id="PF01926">
    <property type="entry name" value="MMR_HSR1"/>
    <property type="match status" value="2"/>
</dbReference>
<evidence type="ECO:0000256" key="11">
    <source>
        <dbReference type="ARBA" id="ARBA00022927"/>
    </source>
</evidence>
<keyword evidence="8" id="KW-0378">Hydrolase</keyword>
<dbReference type="Proteomes" id="UP000307440">
    <property type="component" value="Unassembled WGS sequence"/>
</dbReference>
<evidence type="ECO:0000256" key="6">
    <source>
        <dbReference type="ARBA" id="ARBA00022692"/>
    </source>
</evidence>
<keyword evidence="5" id="KW-0934">Plastid</keyword>
<proteinExistence type="predicted"/>
<evidence type="ECO:0000256" key="4">
    <source>
        <dbReference type="ARBA" id="ARBA00022528"/>
    </source>
</evidence>
<name>A0A5C3L7D1_COPMA</name>
<comment type="subcellular location">
    <subcellularLocation>
        <location evidence="2">Membrane</location>
        <topology evidence="2">Single-pass membrane protein</topology>
    </subcellularLocation>
    <subcellularLocation>
        <location evidence="14">Plastid</location>
        <location evidence="14">Chloroplast outer membrane</location>
    </subcellularLocation>
</comment>
<keyword evidence="18" id="KW-1185">Reference proteome</keyword>
<comment type="cofactor">
    <cofactor evidence="1">
        <name>Mg(2+)</name>
        <dbReference type="ChEBI" id="CHEBI:18420"/>
    </cofactor>
</comment>
<keyword evidence="10" id="KW-0460">Magnesium</keyword>
<accession>A0A5C3L7D1</accession>
<evidence type="ECO:0000256" key="12">
    <source>
        <dbReference type="ARBA" id="ARBA00022989"/>
    </source>
</evidence>
<reference evidence="17 18" key="1">
    <citation type="journal article" date="2019" name="Nat. Ecol. Evol.">
        <title>Megaphylogeny resolves global patterns of mushroom evolution.</title>
        <authorList>
            <person name="Varga T."/>
            <person name="Krizsan K."/>
            <person name="Foldi C."/>
            <person name="Dima B."/>
            <person name="Sanchez-Garcia M."/>
            <person name="Sanchez-Ramirez S."/>
            <person name="Szollosi G.J."/>
            <person name="Szarkandi J.G."/>
            <person name="Papp V."/>
            <person name="Albert L."/>
            <person name="Andreopoulos W."/>
            <person name="Angelini C."/>
            <person name="Antonin V."/>
            <person name="Barry K.W."/>
            <person name="Bougher N.L."/>
            <person name="Buchanan P."/>
            <person name="Buyck B."/>
            <person name="Bense V."/>
            <person name="Catcheside P."/>
            <person name="Chovatia M."/>
            <person name="Cooper J."/>
            <person name="Damon W."/>
            <person name="Desjardin D."/>
            <person name="Finy P."/>
            <person name="Geml J."/>
            <person name="Haridas S."/>
            <person name="Hughes K."/>
            <person name="Justo A."/>
            <person name="Karasinski D."/>
            <person name="Kautmanova I."/>
            <person name="Kiss B."/>
            <person name="Kocsube S."/>
            <person name="Kotiranta H."/>
            <person name="LaButti K.M."/>
            <person name="Lechner B.E."/>
            <person name="Liimatainen K."/>
            <person name="Lipzen A."/>
            <person name="Lukacs Z."/>
            <person name="Mihaltcheva S."/>
            <person name="Morgado L.N."/>
            <person name="Niskanen T."/>
            <person name="Noordeloos M.E."/>
            <person name="Ohm R.A."/>
            <person name="Ortiz-Santana B."/>
            <person name="Ovrebo C."/>
            <person name="Racz N."/>
            <person name="Riley R."/>
            <person name="Savchenko A."/>
            <person name="Shiryaev A."/>
            <person name="Soop K."/>
            <person name="Spirin V."/>
            <person name="Szebenyi C."/>
            <person name="Tomsovsky M."/>
            <person name="Tulloss R.E."/>
            <person name="Uehling J."/>
            <person name="Grigoriev I.V."/>
            <person name="Vagvolgyi C."/>
            <person name="Papp T."/>
            <person name="Martin F.M."/>
            <person name="Miettinen O."/>
            <person name="Hibbett D.S."/>
            <person name="Nagy L.G."/>
        </authorList>
    </citation>
    <scope>NUCLEOTIDE SEQUENCE [LARGE SCALE GENOMIC DNA]</scope>
    <source>
        <strain evidence="17 18">CBS 121175</strain>
    </source>
</reference>
<evidence type="ECO:0000256" key="8">
    <source>
        <dbReference type="ARBA" id="ARBA00022801"/>
    </source>
</evidence>
<feature type="domain" description="G" evidence="16">
    <location>
        <begin position="12"/>
        <end position="88"/>
    </location>
</feature>
<dbReference type="SUPFAM" id="SSF52540">
    <property type="entry name" value="P-loop containing nucleoside triphosphate hydrolases"/>
    <property type="match status" value="2"/>
</dbReference>
<dbReference type="EMBL" id="ML210156">
    <property type="protein sequence ID" value="TFK28453.1"/>
    <property type="molecule type" value="Genomic_DNA"/>
</dbReference>
<keyword evidence="9" id="KW-1002">Plastid outer membrane</keyword>
<dbReference type="GO" id="GO:0016787">
    <property type="term" value="F:hydrolase activity"/>
    <property type="evidence" value="ECO:0007669"/>
    <property type="project" value="UniProtKB-KW"/>
</dbReference>
<dbReference type="CDD" id="cd00882">
    <property type="entry name" value="Ras_like_GTPase"/>
    <property type="match status" value="2"/>
</dbReference>
<dbReference type="AlphaFoldDB" id="A0A5C3L7D1"/>
<dbReference type="GO" id="GO:0016020">
    <property type="term" value="C:membrane"/>
    <property type="evidence" value="ECO:0007669"/>
    <property type="project" value="UniProtKB-SubCell"/>
</dbReference>
<evidence type="ECO:0000256" key="2">
    <source>
        <dbReference type="ARBA" id="ARBA00004167"/>
    </source>
</evidence>
<dbReference type="OrthoDB" id="8954335at2759"/>
<evidence type="ECO:0000256" key="15">
    <source>
        <dbReference type="SAM" id="MobiDB-lite"/>
    </source>
</evidence>
<dbReference type="GO" id="GO:0015031">
    <property type="term" value="P:protein transport"/>
    <property type="evidence" value="ECO:0007669"/>
    <property type="project" value="UniProtKB-KW"/>
</dbReference>
<dbReference type="GO" id="GO:0046872">
    <property type="term" value="F:metal ion binding"/>
    <property type="evidence" value="ECO:0007669"/>
    <property type="project" value="UniProtKB-KW"/>
</dbReference>
<gene>
    <name evidence="17" type="ORF">FA15DRAFT_753555</name>
</gene>
<evidence type="ECO:0000256" key="10">
    <source>
        <dbReference type="ARBA" id="ARBA00022842"/>
    </source>
</evidence>
<keyword evidence="11" id="KW-0653">Protein transport</keyword>